<keyword evidence="4" id="KW-0328">Glycosyltransferase</keyword>
<gene>
    <name evidence="8" type="ORF">DDZ13_13720</name>
</gene>
<organism evidence="8 9">
    <name type="scientific">Coraliomargarita sinensis</name>
    <dbReference type="NCBI Taxonomy" id="2174842"/>
    <lineage>
        <taxon>Bacteria</taxon>
        <taxon>Pseudomonadati</taxon>
        <taxon>Verrucomicrobiota</taxon>
        <taxon>Opitutia</taxon>
        <taxon>Puniceicoccales</taxon>
        <taxon>Coraliomargaritaceae</taxon>
        <taxon>Coraliomargarita</taxon>
    </lineage>
</organism>
<evidence type="ECO:0000313" key="9">
    <source>
        <dbReference type="Proteomes" id="UP000247099"/>
    </source>
</evidence>
<evidence type="ECO:0008006" key="10">
    <source>
        <dbReference type="Google" id="ProtNLM"/>
    </source>
</evidence>
<dbReference type="Pfam" id="PF03279">
    <property type="entry name" value="Lip_A_acyltrans"/>
    <property type="match status" value="1"/>
</dbReference>
<dbReference type="EMBL" id="QHJQ01000012">
    <property type="protein sequence ID" value="PXA03121.1"/>
    <property type="molecule type" value="Genomic_DNA"/>
</dbReference>
<dbReference type="CDD" id="cd03789">
    <property type="entry name" value="GT9_LPS_heptosyltransferase"/>
    <property type="match status" value="1"/>
</dbReference>
<protein>
    <recommendedName>
        <fullName evidence="10">Glycosyltransferase family 9 protein</fullName>
    </recommendedName>
</protein>
<dbReference type="InterPro" id="IPR051199">
    <property type="entry name" value="LPS_LOS_Heptosyltrfase"/>
</dbReference>
<evidence type="ECO:0000256" key="4">
    <source>
        <dbReference type="ARBA" id="ARBA00022676"/>
    </source>
</evidence>
<keyword evidence="5" id="KW-0808">Transferase</keyword>
<dbReference type="Pfam" id="PF01075">
    <property type="entry name" value="Glyco_transf_9"/>
    <property type="match status" value="1"/>
</dbReference>
<dbReference type="GO" id="GO:0009247">
    <property type="term" value="P:glycolipid biosynthetic process"/>
    <property type="evidence" value="ECO:0007669"/>
    <property type="project" value="UniProtKB-ARBA"/>
</dbReference>
<accession>A0A317ZIB8</accession>
<evidence type="ECO:0000256" key="7">
    <source>
        <dbReference type="ARBA" id="ARBA00023315"/>
    </source>
</evidence>
<evidence type="ECO:0000256" key="6">
    <source>
        <dbReference type="ARBA" id="ARBA00023136"/>
    </source>
</evidence>
<proteinExistence type="predicted"/>
<dbReference type="InterPro" id="IPR004960">
    <property type="entry name" value="LipA_acyltrans"/>
</dbReference>
<reference evidence="8 9" key="1">
    <citation type="submission" date="2018-05" db="EMBL/GenBank/DDBJ databases">
        <title>Coraliomargarita sinensis sp. nov., isolated from a marine solar saltern.</title>
        <authorList>
            <person name="Zhou L.Y."/>
        </authorList>
    </citation>
    <scope>NUCLEOTIDE SEQUENCE [LARGE SCALE GENOMIC DNA]</scope>
    <source>
        <strain evidence="8 9">WN38</strain>
    </source>
</reference>
<keyword evidence="7" id="KW-0012">Acyltransferase</keyword>
<dbReference type="InParanoid" id="A0A317ZIB8"/>
<sequence length="651" mass="73690">MRSICLFVFNAGLLLLLKIFARTLACLPEAFVACLCRFFGWLVELFMPRRSRSTMNSLSHAFPDKTEQWRKTVFRRSAVHLFEMGLFRPASAYFSQKRLEACLEIAPEAREIIKKYEEGGAKHGQPVVIMLPHMTMSEAATMLPARAPGLKPVHVIFRPLNQPSISRWVTREREKFGANLISRRKGYNDAMAALRRGEILAVLFDQDASKKGSTITFMDRIVSATDLPALMAHRFGADVFLMLLERQGFWKAKLTLQQLPLGDSPAETTVHAHDALEAYLQRDTNTAADWLWLHDRWDHFYSSYKRFSFPEKRNEIALSNRLHGYDKLPRKVRFWVRLPNWLGDVVMALPVLRAIREARPDFEFTLIGKAGFEPLVDRLGVADHFIPLPKRGSGYFCAFYRMRKMYPDTYYILTNSFRGDLEAYLTSCAQRFGMVRPGKRRPLLTNAYHLSEDIDERQLHQTSVWEGMARKYGLKGAIDYSPVKQTKIEKCPGRVGLICGTENSPEKRWPVEHWRSLITGLLEVDQVSEVVLYGTPADRTITDQVAAGFDPERVWNLAGETDLAQFCDELSGCELVCCNDTGGMHLANMLGTPVVAIFGPTNPVRTGPIFSTPHRILQPDGCPATGGVPIREVSPQSCLQAALEVLSTNGR</sequence>
<dbReference type="PANTHER" id="PTHR30160">
    <property type="entry name" value="TETRAACYLDISACCHARIDE 4'-KINASE-RELATED"/>
    <property type="match status" value="1"/>
</dbReference>
<dbReference type="InterPro" id="IPR002201">
    <property type="entry name" value="Glyco_trans_9"/>
</dbReference>
<dbReference type="GO" id="GO:0009244">
    <property type="term" value="P:lipopolysaccharide core region biosynthetic process"/>
    <property type="evidence" value="ECO:0007669"/>
    <property type="project" value="TreeGrafter"/>
</dbReference>
<dbReference type="GO" id="GO:0016746">
    <property type="term" value="F:acyltransferase activity"/>
    <property type="evidence" value="ECO:0007669"/>
    <property type="project" value="UniProtKB-KW"/>
</dbReference>
<dbReference type="GO" id="GO:0005886">
    <property type="term" value="C:plasma membrane"/>
    <property type="evidence" value="ECO:0007669"/>
    <property type="project" value="UniProtKB-SubCell"/>
</dbReference>
<dbReference type="Proteomes" id="UP000247099">
    <property type="component" value="Unassembled WGS sequence"/>
</dbReference>
<evidence type="ECO:0000256" key="5">
    <source>
        <dbReference type="ARBA" id="ARBA00022679"/>
    </source>
</evidence>
<evidence type="ECO:0000256" key="3">
    <source>
        <dbReference type="ARBA" id="ARBA00022519"/>
    </source>
</evidence>
<comment type="caution">
    <text evidence="8">The sequence shown here is derived from an EMBL/GenBank/DDBJ whole genome shotgun (WGS) entry which is preliminary data.</text>
</comment>
<dbReference type="CDD" id="cd07984">
    <property type="entry name" value="LPLAT_LABLAT-like"/>
    <property type="match status" value="1"/>
</dbReference>
<keyword evidence="3" id="KW-0997">Cell inner membrane</keyword>
<dbReference type="GO" id="GO:0005829">
    <property type="term" value="C:cytosol"/>
    <property type="evidence" value="ECO:0007669"/>
    <property type="project" value="TreeGrafter"/>
</dbReference>
<dbReference type="GO" id="GO:0008713">
    <property type="term" value="F:ADP-heptose-lipopolysaccharide heptosyltransferase activity"/>
    <property type="evidence" value="ECO:0007669"/>
    <property type="project" value="TreeGrafter"/>
</dbReference>
<evidence type="ECO:0000256" key="2">
    <source>
        <dbReference type="ARBA" id="ARBA00022475"/>
    </source>
</evidence>
<keyword evidence="2" id="KW-1003">Cell membrane</keyword>
<dbReference type="AlphaFoldDB" id="A0A317ZIB8"/>
<dbReference type="Gene3D" id="3.40.50.2000">
    <property type="entry name" value="Glycogen Phosphorylase B"/>
    <property type="match status" value="2"/>
</dbReference>
<keyword evidence="9" id="KW-1185">Reference proteome</keyword>
<dbReference type="SUPFAM" id="SSF53756">
    <property type="entry name" value="UDP-Glycosyltransferase/glycogen phosphorylase"/>
    <property type="match status" value="1"/>
</dbReference>
<evidence type="ECO:0000256" key="1">
    <source>
        <dbReference type="ARBA" id="ARBA00004533"/>
    </source>
</evidence>
<evidence type="ECO:0000313" key="8">
    <source>
        <dbReference type="EMBL" id="PXA03121.1"/>
    </source>
</evidence>
<comment type="subcellular location">
    <subcellularLocation>
        <location evidence="1">Cell inner membrane</location>
    </subcellularLocation>
</comment>
<name>A0A317ZIB8_9BACT</name>
<keyword evidence="6" id="KW-0472">Membrane</keyword>